<sequence>MKSFFNVTKVPYGLGRRQPQNNLNSKITSLPTLKVFDVEKLGEHLLISFLWLYGMKTEKKLVAKVPICLLATELTGKSASLAGSPADIVKYRRMREYHADVSDTPFRRGRRHPQLVRFRPPYRPSKCGALNASTISALSVTAGRLTHSVLARRGVVRTSQDMTHSLKAFNAPAFVHHPGRHSPTDDLSWLTKGATMRREQVVLSDFKVKVEGVGAEASSGVLAGEEGDDVEMVDASTPSSLEPITYDLFHYF</sequence>
<organism evidence="1 2">
    <name type="scientific">Rhamnella rubrinervis</name>
    <dbReference type="NCBI Taxonomy" id="2594499"/>
    <lineage>
        <taxon>Eukaryota</taxon>
        <taxon>Viridiplantae</taxon>
        <taxon>Streptophyta</taxon>
        <taxon>Embryophyta</taxon>
        <taxon>Tracheophyta</taxon>
        <taxon>Spermatophyta</taxon>
        <taxon>Magnoliopsida</taxon>
        <taxon>eudicotyledons</taxon>
        <taxon>Gunneridae</taxon>
        <taxon>Pentapetalae</taxon>
        <taxon>rosids</taxon>
        <taxon>fabids</taxon>
        <taxon>Rosales</taxon>
        <taxon>Rhamnaceae</taxon>
        <taxon>rhamnoid group</taxon>
        <taxon>Rhamneae</taxon>
        <taxon>Rhamnella</taxon>
    </lineage>
</organism>
<proteinExistence type="predicted"/>
<reference evidence="1" key="1">
    <citation type="submission" date="2020-03" db="EMBL/GenBank/DDBJ databases">
        <title>A high-quality chromosome-level genome assembly of a woody plant with both climbing and erect habits, Rhamnella rubrinervis.</title>
        <authorList>
            <person name="Lu Z."/>
            <person name="Yang Y."/>
            <person name="Zhu X."/>
            <person name="Sun Y."/>
        </authorList>
    </citation>
    <scope>NUCLEOTIDE SEQUENCE</scope>
    <source>
        <strain evidence="1">BYM</strain>
        <tissue evidence="1">Leaf</tissue>
    </source>
</reference>
<evidence type="ECO:0000313" key="1">
    <source>
        <dbReference type="EMBL" id="KAF3432601.1"/>
    </source>
</evidence>
<dbReference type="AlphaFoldDB" id="A0A8K0DPS7"/>
<dbReference type="Proteomes" id="UP000796880">
    <property type="component" value="Unassembled WGS sequence"/>
</dbReference>
<gene>
    <name evidence="1" type="ORF">FNV43_RR27341</name>
</gene>
<accession>A0A8K0DPS7</accession>
<comment type="caution">
    <text evidence="1">The sequence shown here is derived from an EMBL/GenBank/DDBJ whole genome shotgun (WGS) entry which is preliminary data.</text>
</comment>
<dbReference type="EMBL" id="VOIH02000012">
    <property type="protein sequence ID" value="KAF3432601.1"/>
    <property type="molecule type" value="Genomic_DNA"/>
</dbReference>
<name>A0A8K0DPS7_9ROSA</name>
<keyword evidence="2" id="KW-1185">Reference proteome</keyword>
<evidence type="ECO:0000313" key="2">
    <source>
        <dbReference type="Proteomes" id="UP000796880"/>
    </source>
</evidence>
<protein>
    <submittedName>
        <fullName evidence="1">Uncharacterized protein</fullName>
    </submittedName>
</protein>